<accession>A0ABQ7GDA9</accession>
<feature type="region of interest" description="Disordered" evidence="1">
    <location>
        <begin position="1"/>
        <end position="21"/>
    </location>
</feature>
<evidence type="ECO:0000313" key="2">
    <source>
        <dbReference type="EMBL" id="KAF5832575.1"/>
    </source>
</evidence>
<gene>
    <name evidence="2" type="ORF">DUNSADRAFT_11475</name>
</gene>
<comment type="caution">
    <text evidence="2">The sequence shown here is derived from an EMBL/GenBank/DDBJ whole genome shotgun (WGS) entry which is preliminary data.</text>
</comment>
<reference evidence="2" key="1">
    <citation type="submission" date="2017-08" db="EMBL/GenBank/DDBJ databases">
        <authorList>
            <person name="Polle J.E."/>
            <person name="Barry K."/>
            <person name="Cushman J."/>
            <person name="Schmutz J."/>
            <person name="Tran D."/>
            <person name="Hathwaick L.T."/>
            <person name="Yim W.C."/>
            <person name="Jenkins J."/>
            <person name="Mckie-Krisberg Z.M."/>
            <person name="Prochnik S."/>
            <person name="Lindquist E."/>
            <person name="Dockter R.B."/>
            <person name="Adam C."/>
            <person name="Molina H."/>
            <person name="Bunkerborg J."/>
            <person name="Jin E."/>
            <person name="Buchheim M."/>
            <person name="Magnuson J."/>
        </authorList>
    </citation>
    <scope>NUCLEOTIDE SEQUENCE</scope>
    <source>
        <strain evidence="2">CCAP 19/18</strain>
    </source>
</reference>
<dbReference type="EMBL" id="MU069863">
    <property type="protein sequence ID" value="KAF5832575.1"/>
    <property type="molecule type" value="Genomic_DNA"/>
</dbReference>
<dbReference type="Proteomes" id="UP000815325">
    <property type="component" value="Unassembled WGS sequence"/>
</dbReference>
<name>A0ABQ7GDA9_DUNSA</name>
<organism evidence="2 3">
    <name type="scientific">Dunaliella salina</name>
    <name type="common">Green alga</name>
    <name type="synonym">Protococcus salinus</name>
    <dbReference type="NCBI Taxonomy" id="3046"/>
    <lineage>
        <taxon>Eukaryota</taxon>
        <taxon>Viridiplantae</taxon>
        <taxon>Chlorophyta</taxon>
        <taxon>core chlorophytes</taxon>
        <taxon>Chlorophyceae</taxon>
        <taxon>CS clade</taxon>
        <taxon>Chlamydomonadales</taxon>
        <taxon>Dunaliellaceae</taxon>
        <taxon>Dunaliella</taxon>
    </lineage>
</organism>
<proteinExistence type="predicted"/>
<protein>
    <submittedName>
        <fullName evidence="2">Uncharacterized protein</fullName>
    </submittedName>
</protein>
<evidence type="ECO:0000313" key="3">
    <source>
        <dbReference type="Proteomes" id="UP000815325"/>
    </source>
</evidence>
<evidence type="ECO:0000256" key="1">
    <source>
        <dbReference type="SAM" id="MobiDB-lite"/>
    </source>
</evidence>
<sequence>MRSNAACPRKPQPLLPAHNPAGSVRLATSSLRLLASRASCACCVPPSCPLGAALQRYQGAIDAAQCEADRASAWKNKGAAHAMMYWLYKEQ</sequence>
<keyword evidence="3" id="KW-1185">Reference proteome</keyword>